<dbReference type="EMBL" id="JTCM02000004">
    <property type="protein sequence ID" value="NEU71616.1"/>
    <property type="molecule type" value="Genomic_DNA"/>
</dbReference>
<dbReference type="AlphaFoldDB" id="A0A846H285"/>
<dbReference type="InterPro" id="IPR050834">
    <property type="entry name" value="Glycosyltransf_2"/>
</dbReference>
<dbReference type="Gene3D" id="3.90.550.10">
    <property type="entry name" value="Spore Coat Polysaccharide Biosynthesis Protein SpsA, Chain A"/>
    <property type="match status" value="1"/>
</dbReference>
<evidence type="ECO:0000259" key="1">
    <source>
        <dbReference type="Pfam" id="PF00535"/>
    </source>
</evidence>
<accession>A0A846H285</accession>
<dbReference type="GO" id="GO:0016740">
    <property type="term" value="F:transferase activity"/>
    <property type="evidence" value="ECO:0007669"/>
    <property type="project" value="UniProtKB-KW"/>
</dbReference>
<dbReference type="PANTHER" id="PTHR43685">
    <property type="entry name" value="GLYCOSYLTRANSFERASE"/>
    <property type="match status" value="1"/>
</dbReference>
<evidence type="ECO:0000313" key="3">
    <source>
        <dbReference type="Proteomes" id="UP000031549"/>
    </source>
</evidence>
<dbReference type="PANTHER" id="PTHR43685:SF11">
    <property type="entry name" value="GLYCOSYLTRANSFERASE TAGX-RELATED"/>
    <property type="match status" value="1"/>
</dbReference>
<feature type="domain" description="Glycosyltransferase 2-like" evidence="1">
    <location>
        <begin position="24"/>
        <end position="190"/>
    </location>
</feature>
<dbReference type="RefSeq" id="WP_039752637.1">
    <property type="nucleotide sequence ID" value="NZ_JTCM02000004.1"/>
</dbReference>
<organism evidence="2 3">
    <name type="scientific">Hassallia byssoidea VB512170</name>
    <dbReference type="NCBI Taxonomy" id="1304833"/>
    <lineage>
        <taxon>Bacteria</taxon>
        <taxon>Bacillati</taxon>
        <taxon>Cyanobacteriota</taxon>
        <taxon>Cyanophyceae</taxon>
        <taxon>Nostocales</taxon>
        <taxon>Tolypothrichaceae</taxon>
        <taxon>Hassallia</taxon>
    </lineage>
</organism>
<sequence length="339" mass="39274">MSEQHPYRATIPPVPEKAPSPLWSVMIPTYNCAKYLRETLKSVLAQDPGAEVMQIEVIDDCSTKDDPQAVVEELGRGRVGFYRQSENVGHTRNFETCLKRARGKLIHQLHGDDCVRDGFYRKIQRAFEQNPDIGAAFCRYIYMDEHSHWQHISMLEQTESGILNNWLEKIAVKQRIQTPSIVVRREVYEKLGGFDNRLSWVEDWEMWVRIAAHYSVWYEVEPLALYRTHSASNTGRYLRTGENIRDVCRCIEILKYYLPPTEADELLSQCREDWAVYAVSCYAREMLDLGDINAALIQVQEALKCSKSMKVIRQLIRFVRSVAIAQIKRILRTAAQSLV</sequence>
<keyword evidence="2" id="KW-0808">Transferase</keyword>
<name>A0A846H285_9CYAN</name>
<reference evidence="2 3" key="1">
    <citation type="journal article" date="2015" name="Genome Announc.">
        <title>Draft Genome Sequence of Cyanobacterium Hassallia byssoidea Strain VB512170, Isolated from Monuments in India.</title>
        <authorList>
            <person name="Singh D."/>
            <person name="Chandrababunaidu M.M."/>
            <person name="Panda A."/>
            <person name="Sen D."/>
            <person name="Bhattacharyya S."/>
            <person name="Adhikary S.P."/>
            <person name="Tripathy S."/>
        </authorList>
    </citation>
    <scope>NUCLEOTIDE SEQUENCE [LARGE SCALE GENOMIC DNA]</scope>
    <source>
        <strain evidence="2 3">VB512170</strain>
    </source>
</reference>
<dbReference type="SUPFAM" id="SSF53448">
    <property type="entry name" value="Nucleotide-diphospho-sugar transferases"/>
    <property type="match status" value="1"/>
</dbReference>
<evidence type="ECO:0000313" key="2">
    <source>
        <dbReference type="EMBL" id="NEU71616.1"/>
    </source>
</evidence>
<dbReference type="InterPro" id="IPR001173">
    <property type="entry name" value="Glyco_trans_2-like"/>
</dbReference>
<dbReference type="InterPro" id="IPR029044">
    <property type="entry name" value="Nucleotide-diphossugar_trans"/>
</dbReference>
<comment type="caution">
    <text evidence="2">The sequence shown here is derived from an EMBL/GenBank/DDBJ whole genome shotgun (WGS) entry which is preliminary data.</text>
</comment>
<dbReference type="Proteomes" id="UP000031549">
    <property type="component" value="Unassembled WGS sequence"/>
</dbReference>
<dbReference type="Pfam" id="PF00535">
    <property type="entry name" value="Glycos_transf_2"/>
    <property type="match status" value="1"/>
</dbReference>
<proteinExistence type="predicted"/>
<gene>
    <name evidence="2" type="ORF">PI95_003205</name>
</gene>
<keyword evidence="3" id="KW-1185">Reference proteome</keyword>
<protein>
    <submittedName>
        <fullName evidence="2">Glycosyltransferase</fullName>
    </submittedName>
</protein>